<dbReference type="Proteomes" id="UP000027730">
    <property type="component" value="Unassembled WGS sequence"/>
</dbReference>
<accession>A0A074WPB7</accession>
<feature type="region of interest" description="Disordered" evidence="1">
    <location>
        <begin position="1"/>
        <end position="32"/>
    </location>
</feature>
<reference evidence="2 3" key="1">
    <citation type="journal article" date="2014" name="BMC Genomics">
        <title>Genome sequencing of four Aureobasidium pullulans varieties: biotechnological potential, stress tolerance, and description of new species.</title>
        <authorList>
            <person name="Gostin Ar C."/>
            <person name="Ohm R.A."/>
            <person name="Kogej T."/>
            <person name="Sonjak S."/>
            <person name="Turk M."/>
            <person name="Zajc J."/>
            <person name="Zalar P."/>
            <person name="Grube M."/>
            <person name="Sun H."/>
            <person name="Han J."/>
            <person name="Sharma A."/>
            <person name="Chiniquy J."/>
            <person name="Ngan C.Y."/>
            <person name="Lipzen A."/>
            <person name="Barry K."/>
            <person name="Grigoriev I.V."/>
            <person name="Gunde-Cimerman N."/>
        </authorList>
    </citation>
    <scope>NUCLEOTIDE SEQUENCE [LARGE SCALE GENOMIC DNA]</scope>
    <source>
        <strain evidence="2 3">CBS 147.97</strain>
    </source>
</reference>
<sequence>HHHDFSLGSTHAEHSPRHHTLQRHEPQGSRQAYWNHGILHNCIQRTICRSGRDEQTYT</sequence>
<evidence type="ECO:0000313" key="2">
    <source>
        <dbReference type="EMBL" id="KEQ74980.1"/>
    </source>
</evidence>
<organism evidence="2 3">
    <name type="scientific">Aureobasidium namibiae CBS 147.97</name>
    <dbReference type="NCBI Taxonomy" id="1043004"/>
    <lineage>
        <taxon>Eukaryota</taxon>
        <taxon>Fungi</taxon>
        <taxon>Dikarya</taxon>
        <taxon>Ascomycota</taxon>
        <taxon>Pezizomycotina</taxon>
        <taxon>Dothideomycetes</taxon>
        <taxon>Dothideomycetidae</taxon>
        <taxon>Dothideales</taxon>
        <taxon>Saccotheciaceae</taxon>
        <taxon>Aureobasidium</taxon>
    </lineage>
</organism>
<dbReference type="GeneID" id="25409808"/>
<evidence type="ECO:0000313" key="3">
    <source>
        <dbReference type="Proteomes" id="UP000027730"/>
    </source>
</evidence>
<protein>
    <submittedName>
        <fullName evidence="2">Uncharacterized protein</fullName>
    </submittedName>
</protein>
<feature type="non-terminal residue" evidence="2">
    <location>
        <position position="1"/>
    </location>
</feature>
<gene>
    <name evidence="2" type="ORF">M436DRAFT_42673</name>
</gene>
<evidence type="ECO:0000256" key="1">
    <source>
        <dbReference type="SAM" id="MobiDB-lite"/>
    </source>
</evidence>
<dbReference type="AlphaFoldDB" id="A0A074WPB7"/>
<dbReference type="RefSeq" id="XP_013429007.1">
    <property type="nucleotide sequence ID" value="XM_013573553.1"/>
</dbReference>
<name>A0A074WPB7_9PEZI</name>
<proteinExistence type="predicted"/>
<dbReference type="HOGENOM" id="CLU_2984394_0_0_1"/>
<dbReference type="EMBL" id="KL584706">
    <property type="protein sequence ID" value="KEQ74980.1"/>
    <property type="molecule type" value="Genomic_DNA"/>
</dbReference>
<keyword evidence="3" id="KW-1185">Reference proteome</keyword>